<evidence type="ECO:0000256" key="13">
    <source>
        <dbReference type="SAM" id="Phobius"/>
    </source>
</evidence>
<keyword evidence="4" id="KW-0813">Transport</keyword>
<evidence type="ECO:0000256" key="1">
    <source>
        <dbReference type="ARBA" id="ARBA00004651"/>
    </source>
</evidence>
<reference evidence="14 15" key="1">
    <citation type="submission" date="2015-01" db="EMBL/GenBank/DDBJ databases">
        <title>Evolution of Trichinella species and genotypes.</title>
        <authorList>
            <person name="Korhonen P.K."/>
            <person name="Edoardo P."/>
            <person name="Giuseppe L.R."/>
            <person name="Gasser R.B."/>
        </authorList>
    </citation>
    <scope>NUCLEOTIDE SEQUENCE [LARGE SCALE GENOMIC DNA]</scope>
    <source>
        <strain evidence="14">ISS2496</strain>
    </source>
</reference>
<feature type="transmembrane region" description="Helical" evidence="13">
    <location>
        <begin position="1216"/>
        <end position="1237"/>
    </location>
</feature>
<dbReference type="Pfam" id="PF03189">
    <property type="entry name" value="Otopetrin"/>
    <property type="match status" value="1"/>
</dbReference>
<evidence type="ECO:0000256" key="8">
    <source>
        <dbReference type="ARBA" id="ARBA00022989"/>
    </source>
</evidence>
<keyword evidence="10 13" id="KW-0472">Membrane</keyword>
<evidence type="ECO:0000256" key="2">
    <source>
        <dbReference type="ARBA" id="ARBA00006513"/>
    </source>
</evidence>
<dbReference type="InterPro" id="IPR029063">
    <property type="entry name" value="SAM-dependent_MTases_sf"/>
</dbReference>
<dbReference type="GO" id="GO:0012505">
    <property type="term" value="C:endomembrane system"/>
    <property type="evidence" value="ECO:0007669"/>
    <property type="project" value="TreeGrafter"/>
</dbReference>
<sequence length="1436" mass="164140">MNVSVMKLNVVHISVDFFLKTMETTAAASSTASETTQQRASSASQTPSVWSMLKQFATRLLVIYAISSLLKSFRQPQNVSKSGTTAPTSTVLSKNIFPNGMEMDITFYVSEYENHVDYARPLWRLESIYYGDWEAGEKQDSVFFYEGKIPCPISVQNNASLYLHVFVTKAGKSADPKAKNYSKRYTIHRWHQLNKYRRKRYQKTQNLLTGKTEASQADVAKAEAATTEIISYWHPNLTINIVYDQSVFSKDSLPVPWSEMLLFDSVSGDYYPIVFFNDYWNLISDYQPLNSSVSTLDLKLTYSPLSLFKWQLYASQTMRNRWLGGLAGGVGELFEENEDDQDSIKIALLETSPYLLALTAVVSILHLVFEFLAFKNDIQFWRERQSLEGLSVRSVLFNVGTSFIVLLYVLDNETNLMVRGSVFINMLIELWKVPKCLDVGLDTTSRLFGVVPKLRFKEKNSYVESSTKEYDMMAFRYLSWLLFPLLGCYTIYSLVYEEHRGWYSWILDRLYGFLITFGFIMMTPQLFINYKLKSVAHLPWRMLTYKFLNTIIDDIFAFVIKMPMLYRISCFRDDVVFVIYLYQRWVYRVDPKRVNEFGISGEDLQKASSSSSSSSKHRKKMCEAVVYSDFRAEEDVPYKTCLYRFQLSGLELSRERNVENQKKNTKAISNGEDDDEGDMDLSRKPISNPTIVIECISGSKIEDVGVQLWNGAVLMAEFVLTTPEQFYKKRALELGCGIGLTAICLATAGACVLATDVNDDCLKLCRKNCDENSHLMRSGGSVEVRRFDWSAPAEVDWSSWLLPVDVIVCADLIYEIDLNETLFSLLQNCVRSNGKKTTIYFCVEKRLIFSASAFGVCSPAYEHFEEWICEMKNEKGCFSVTTTAANIRNFYDALQQREQNDRKISTTKMQQVSYDRYGWFLIFKCALFLLLKEKFLNGSLTTMTVDIDASAVKFTDGNIREFLDKMLSGFYSLIMVIVGVSCEVSTFLFNCDKTLLYKIFYIYLFFIGLMFYIFWFLVNFSKVTGCLWLKNCQRNDREVDSGNLTLKNSSDKHLISMYLRIGTLGKLEHGVFGVLGMINDGIMLMAINRLGTFTKFGLMHNLAVNLIIGFRSIVMEEKGMIKTIIFQQSDFGDLFGIVNVSSDGTTVSTNDCENSHEILSSLRTFFTTCELEYSLICAITLQLVWMHNSTPRQKPRLGKIVNQKLNVDCSSSTKGLMVGLLFLVVTIVSLVLFFILLDMGKLSDAILLFYINDAIVYMVCTGAVVVVLFQIRRFAYVRQNEHVKRIDDILLSVGLLGQLSFCLLSLVLPFNVNRVSILMASVSILCMVQVLLQTVLLFTGRRMRCASSSHLRKKSGRQVVAFLIVCNLSIFLINTFQAEKAALNSYTADVYNSRLWTVVLHSTIPLRTFFRFHSSVCLAEMWTTLYRQDFGDRLKI</sequence>
<keyword evidence="15" id="KW-1185">Reference proteome</keyword>
<dbReference type="InterPro" id="IPR008429">
    <property type="entry name" value="CLPTM1"/>
</dbReference>
<dbReference type="Pfam" id="PF10294">
    <property type="entry name" value="Methyltransf_16"/>
    <property type="match status" value="1"/>
</dbReference>
<dbReference type="SUPFAM" id="SSF53335">
    <property type="entry name" value="S-adenosyl-L-methionine-dependent methyltransferases"/>
    <property type="match status" value="1"/>
</dbReference>
<evidence type="ECO:0000256" key="11">
    <source>
        <dbReference type="ARBA" id="ARBA00023303"/>
    </source>
</evidence>
<dbReference type="Proteomes" id="UP000054783">
    <property type="component" value="Unassembled WGS sequence"/>
</dbReference>
<comment type="similarity">
    <text evidence="2">Belongs to the otopetrin family.</text>
</comment>
<feature type="transmembrane region" description="Helical" evidence="13">
    <location>
        <begin position="502"/>
        <end position="522"/>
    </location>
</feature>
<evidence type="ECO:0000256" key="12">
    <source>
        <dbReference type="SAM" id="MobiDB-lite"/>
    </source>
</evidence>
<name>A0A0V1AI18_9BILA</name>
<organism evidence="14 15">
    <name type="scientific">Trichinella patagoniensis</name>
    <dbReference type="NCBI Taxonomy" id="990121"/>
    <lineage>
        <taxon>Eukaryota</taxon>
        <taxon>Metazoa</taxon>
        <taxon>Ecdysozoa</taxon>
        <taxon>Nematoda</taxon>
        <taxon>Enoplea</taxon>
        <taxon>Dorylaimia</taxon>
        <taxon>Trichinellida</taxon>
        <taxon>Trichinellidae</taxon>
        <taxon>Trichinella</taxon>
    </lineage>
</organism>
<evidence type="ECO:0000313" key="14">
    <source>
        <dbReference type="EMBL" id="KRY23980.1"/>
    </source>
</evidence>
<dbReference type="Pfam" id="PF05602">
    <property type="entry name" value="CLPTM1"/>
    <property type="match status" value="1"/>
</dbReference>
<comment type="caution">
    <text evidence="14">The sequence shown here is derived from an EMBL/GenBank/DDBJ whole genome shotgun (WGS) entry which is preliminary data.</text>
</comment>
<feature type="transmembrane region" description="Helical" evidence="13">
    <location>
        <begin position="1093"/>
        <end position="1114"/>
    </location>
</feature>
<feature type="transmembrane region" description="Helical" evidence="13">
    <location>
        <begin position="1359"/>
        <end position="1376"/>
    </location>
</feature>
<dbReference type="InterPro" id="IPR019410">
    <property type="entry name" value="Methyltransf_16"/>
</dbReference>
<evidence type="ECO:0000256" key="6">
    <source>
        <dbReference type="ARBA" id="ARBA00022692"/>
    </source>
</evidence>
<dbReference type="STRING" id="990121.A0A0V1AI18"/>
<dbReference type="PANTHER" id="PTHR21347">
    <property type="entry name" value="CLEFT LIP AND PALATE ASSOCIATED TRANSMEMBRANE PROTEIN-RELATED"/>
    <property type="match status" value="1"/>
</dbReference>
<evidence type="ECO:0000256" key="10">
    <source>
        <dbReference type="ARBA" id="ARBA00023136"/>
    </source>
</evidence>
<keyword evidence="7" id="KW-0375">Hydrogen ion transport</keyword>
<gene>
    <name evidence="14" type="primary">CLPTM1</name>
    <name evidence="14" type="ORF">T12_7507</name>
</gene>
<keyword evidence="11" id="KW-0407">Ion channel</keyword>
<feature type="transmembrane region" description="Helical" evidence="13">
    <location>
        <begin position="1067"/>
        <end position="1087"/>
    </location>
</feature>
<keyword evidence="5" id="KW-1003">Cell membrane</keyword>
<dbReference type="EMBL" id="JYDQ01000001">
    <property type="protein sequence ID" value="KRY23980.1"/>
    <property type="molecule type" value="Genomic_DNA"/>
</dbReference>
<keyword evidence="6 13" id="KW-0812">Transmembrane</keyword>
<feature type="transmembrane region" description="Helical" evidence="13">
    <location>
        <begin position="1249"/>
        <end position="1269"/>
    </location>
</feature>
<feature type="transmembrane region" description="Helical" evidence="13">
    <location>
        <begin position="477"/>
        <end position="496"/>
    </location>
</feature>
<evidence type="ECO:0000256" key="9">
    <source>
        <dbReference type="ARBA" id="ARBA00023065"/>
    </source>
</evidence>
<dbReference type="Gene3D" id="3.40.50.150">
    <property type="entry name" value="Vaccinia Virus protein VP39"/>
    <property type="match status" value="1"/>
</dbReference>
<protein>
    <submittedName>
        <fullName evidence="14">Cleft lip and palate transmembrane protein 1</fullName>
    </submittedName>
</protein>
<evidence type="ECO:0000256" key="4">
    <source>
        <dbReference type="ARBA" id="ARBA00022448"/>
    </source>
</evidence>
<feature type="transmembrane region" description="Helical" evidence="13">
    <location>
        <begin position="394"/>
        <end position="410"/>
    </location>
</feature>
<feature type="transmembrane region" description="Helical" evidence="13">
    <location>
        <begin position="1316"/>
        <end position="1338"/>
    </location>
</feature>
<dbReference type="CDD" id="cd02440">
    <property type="entry name" value="AdoMet_MTases"/>
    <property type="match status" value="1"/>
</dbReference>
<comment type="similarity">
    <text evidence="3">Belongs to the CLPTM1 family.</text>
</comment>
<feature type="transmembrane region" description="Helical" evidence="13">
    <location>
        <begin position="1289"/>
        <end position="1310"/>
    </location>
</feature>
<dbReference type="PANTHER" id="PTHR21347:SF14">
    <property type="entry name" value="LIPID SCRAMBLASE CLPTM1-RELATED"/>
    <property type="match status" value="1"/>
</dbReference>
<evidence type="ECO:0000313" key="15">
    <source>
        <dbReference type="Proteomes" id="UP000054783"/>
    </source>
</evidence>
<evidence type="ECO:0000256" key="7">
    <source>
        <dbReference type="ARBA" id="ARBA00022781"/>
    </source>
</evidence>
<feature type="region of interest" description="Disordered" evidence="12">
    <location>
        <begin position="661"/>
        <end position="683"/>
    </location>
</feature>
<proteinExistence type="inferred from homology"/>
<feature type="transmembrane region" description="Helical" evidence="13">
    <location>
        <begin position="970"/>
        <end position="989"/>
    </location>
</feature>
<dbReference type="GO" id="GO:0005886">
    <property type="term" value="C:plasma membrane"/>
    <property type="evidence" value="ECO:0007669"/>
    <property type="project" value="UniProtKB-SubCell"/>
</dbReference>
<feature type="transmembrane region" description="Helical" evidence="13">
    <location>
        <begin position="354"/>
        <end position="374"/>
    </location>
</feature>
<dbReference type="OrthoDB" id="378564at2759"/>
<feature type="transmembrane region" description="Helical" evidence="13">
    <location>
        <begin position="543"/>
        <end position="566"/>
    </location>
</feature>
<keyword evidence="8 13" id="KW-1133">Transmembrane helix</keyword>
<keyword evidence="9" id="KW-0406">Ion transport</keyword>
<feature type="transmembrane region" description="Helical" evidence="13">
    <location>
        <begin position="995"/>
        <end position="1018"/>
    </location>
</feature>
<evidence type="ECO:0000256" key="3">
    <source>
        <dbReference type="ARBA" id="ARBA00009310"/>
    </source>
</evidence>
<accession>A0A0V1AI18</accession>
<comment type="subcellular location">
    <subcellularLocation>
        <location evidence="1">Cell membrane</location>
        <topology evidence="1">Multi-pass membrane protein</topology>
    </subcellularLocation>
</comment>
<evidence type="ECO:0000256" key="5">
    <source>
        <dbReference type="ARBA" id="ARBA00022475"/>
    </source>
</evidence>
<dbReference type="InterPro" id="IPR004878">
    <property type="entry name" value="Otopetrin"/>
</dbReference>
<dbReference type="GO" id="GO:0015252">
    <property type="term" value="F:proton channel activity"/>
    <property type="evidence" value="ECO:0007669"/>
    <property type="project" value="InterPro"/>
</dbReference>